<reference evidence="3" key="2">
    <citation type="journal article" date="2013" name="Nat. Commun.">
        <title>Genome of the Chinese tree shrew.</title>
        <authorList>
            <person name="Fan Y."/>
            <person name="Huang Z.Y."/>
            <person name="Cao C.C."/>
            <person name="Chen C.S."/>
            <person name="Chen Y.X."/>
            <person name="Fan D.D."/>
            <person name="He J."/>
            <person name="Hou H.L."/>
            <person name="Hu L."/>
            <person name="Hu X.T."/>
            <person name="Jiang X.T."/>
            <person name="Lai R."/>
            <person name="Lang Y.S."/>
            <person name="Liang B."/>
            <person name="Liao S.G."/>
            <person name="Mu D."/>
            <person name="Ma Y.Y."/>
            <person name="Niu Y.Y."/>
            <person name="Sun X.Q."/>
            <person name="Xia J.Q."/>
            <person name="Xiao J."/>
            <person name="Xiong Z.Q."/>
            <person name="Xu L."/>
            <person name="Yang L."/>
            <person name="Zhang Y."/>
            <person name="Zhao W."/>
            <person name="Zhao X.D."/>
            <person name="Zheng Y.T."/>
            <person name="Zhou J.M."/>
            <person name="Zhu Y.B."/>
            <person name="Zhang G.J."/>
            <person name="Wang J."/>
            <person name="Yao Y.G."/>
        </authorList>
    </citation>
    <scope>NUCLEOTIDE SEQUENCE [LARGE SCALE GENOMIC DNA]</scope>
</reference>
<evidence type="ECO:0000313" key="3">
    <source>
        <dbReference type="Proteomes" id="UP000011518"/>
    </source>
</evidence>
<dbReference type="InParanoid" id="L9L0A8"/>
<evidence type="ECO:0000256" key="1">
    <source>
        <dbReference type="SAM" id="MobiDB-lite"/>
    </source>
</evidence>
<evidence type="ECO:0000313" key="2">
    <source>
        <dbReference type="EMBL" id="ELW68388.1"/>
    </source>
</evidence>
<dbReference type="Proteomes" id="UP000011518">
    <property type="component" value="Unassembled WGS sequence"/>
</dbReference>
<accession>L9L0A8</accession>
<protein>
    <submittedName>
        <fullName evidence="2">Uncharacterized protein</fullName>
    </submittedName>
</protein>
<gene>
    <name evidence="2" type="ORF">TREES_T100008915</name>
</gene>
<dbReference type="AlphaFoldDB" id="L9L0A8"/>
<feature type="region of interest" description="Disordered" evidence="1">
    <location>
        <begin position="110"/>
        <end position="137"/>
    </location>
</feature>
<proteinExistence type="predicted"/>
<sequence>MTLRVLSPPVLTRGHILITRITSKRMKMIAVRPSHVLKLSYDFTCITTRSLRSNTEEIILPVSQLRKLRVPKLRLPESTVNSGAWIRRVLPDVRLTPLSDEVAVLFRAAPGRSDRASPESDDEEGGSEEASCSVTTSAPGWGGVGWGAERPLPAASCIPDGCHARCQGRNAQLSTLTSERAQAGLKSASALESHLRLPVSIDTLQNGYRWPPRDNHTTAQTSAETSPLRVEIRRPILASSAKPIMLRPERPLNRCNRISICPALTQAQEEKSSTAEVLWKQDG</sequence>
<reference evidence="3" key="1">
    <citation type="submission" date="2012-07" db="EMBL/GenBank/DDBJ databases">
        <title>Genome of the Chinese tree shrew, a rising model animal genetically related to primates.</title>
        <authorList>
            <person name="Zhang G."/>
            <person name="Fan Y."/>
            <person name="Yao Y."/>
            <person name="Huang Z."/>
        </authorList>
    </citation>
    <scope>NUCLEOTIDE SEQUENCE [LARGE SCALE GENOMIC DNA]</scope>
</reference>
<dbReference type="EMBL" id="KB320573">
    <property type="protein sequence ID" value="ELW68388.1"/>
    <property type="molecule type" value="Genomic_DNA"/>
</dbReference>
<organism evidence="2 3">
    <name type="scientific">Tupaia chinensis</name>
    <name type="common">Chinese tree shrew</name>
    <name type="synonym">Tupaia belangeri chinensis</name>
    <dbReference type="NCBI Taxonomy" id="246437"/>
    <lineage>
        <taxon>Eukaryota</taxon>
        <taxon>Metazoa</taxon>
        <taxon>Chordata</taxon>
        <taxon>Craniata</taxon>
        <taxon>Vertebrata</taxon>
        <taxon>Euteleostomi</taxon>
        <taxon>Mammalia</taxon>
        <taxon>Eutheria</taxon>
        <taxon>Euarchontoglires</taxon>
        <taxon>Scandentia</taxon>
        <taxon>Tupaiidae</taxon>
        <taxon>Tupaia</taxon>
    </lineage>
</organism>
<name>L9L0A8_TUPCH</name>
<keyword evidence="3" id="KW-1185">Reference proteome</keyword>